<comment type="caution">
    <text evidence="1">The sequence shown here is derived from an EMBL/GenBank/DDBJ whole genome shotgun (WGS) entry which is preliminary data.</text>
</comment>
<accession>A0ACC1HHY2</accession>
<gene>
    <name evidence="1" type="ORF">EV182_001451</name>
</gene>
<dbReference type="EMBL" id="JAMZIH010005352">
    <property type="protein sequence ID" value="KAJ1675348.1"/>
    <property type="molecule type" value="Genomic_DNA"/>
</dbReference>
<protein>
    <submittedName>
        <fullName evidence="1">Uncharacterized protein</fullName>
    </submittedName>
</protein>
<proteinExistence type="predicted"/>
<evidence type="ECO:0000313" key="1">
    <source>
        <dbReference type="EMBL" id="KAJ1675348.1"/>
    </source>
</evidence>
<dbReference type="Proteomes" id="UP001145114">
    <property type="component" value="Unassembled WGS sequence"/>
</dbReference>
<reference evidence="1" key="1">
    <citation type="submission" date="2022-06" db="EMBL/GenBank/DDBJ databases">
        <title>Phylogenomic reconstructions and comparative analyses of Kickxellomycotina fungi.</title>
        <authorList>
            <person name="Reynolds N.K."/>
            <person name="Stajich J.E."/>
            <person name="Barry K."/>
            <person name="Grigoriev I.V."/>
            <person name="Crous P."/>
            <person name="Smith M.E."/>
        </authorList>
    </citation>
    <scope>NUCLEOTIDE SEQUENCE</scope>
    <source>
        <strain evidence="1">RSA 2271</strain>
    </source>
</reference>
<organism evidence="1 2">
    <name type="scientific">Spiromyces aspiralis</name>
    <dbReference type="NCBI Taxonomy" id="68401"/>
    <lineage>
        <taxon>Eukaryota</taxon>
        <taxon>Fungi</taxon>
        <taxon>Fungi incertae sedis</taxon>
        <taxon>Zoopagomycota</taxon>
        <taxon>Kickxellomycotina</taxon>
        <taxon>Kickxellomycetes</taxon>
        <taxon>Kickxellales</taxon>
        <taxon>Kickxellaceae</taxon>
        <taxon>Spiromyces</taxon>
    </lineage>
</organism>
<evidence type="ECO:0000313" key="2">
    <source>
        <dbReference type="Proteomes" id="UP001145114"/>
    </source>
</evidence>
<sequence>MASSQSQSSSQGSAGGHSAGSNRGVLEARVTGSEISIGSSSWPERIKENRLLVDKSFILPRIILDKSPILLTRPRRFGKTMFLSMTEDFFEVPRGETLEEKKARYRDMMVGAIPGFIDEHCGRYPDVRARDEAGFHRNLFDVLDRLLECFPEIDEDVRKKVEKEEADKKAKKEVGKKDGEEIDEKTEADNRIRLLSKLKERLHKKMEFMETDITSCIGILKSLVQFLNAYYRKKCILLIDEFDAPILAASEDNRDTTRRHIREMLSPVVKTTEGLLSRCIMASVNPICLADMYSGDLNNVTILPLHYALQKPYTDNILKLGDMPYLVAFGFTEDEVRKLIATRVFPGPDNEAMVEVALKVARDWYGGYYVFKDFRVYNPWSVMKFIKSLTEAEACSNEAEVLANAQPYWIATGSTEPLRKMYYELNQIELSTSRVILRMCIDYFNIKDSFEPSPSLKTSIQVKLIDSFGGHTIQGDKQRFDEHTNEITVYIAETNWESPTKKPTLNEFMTKAYYNGYLTIIGGMYLTIPNQEMLEFWTRLLTNKAGTSG</sequence>
<keyword evidence="2" id="KW-1185">Reference proteome</keyword>
<name>A0ACC1HHY2_9FUNG</name>